<gene>
    <name evidence="2" type="ORF">V0U79_08955</name>
</gene>
<accession>A0ABU7LRG1</accession>
<dbReference type="RefSeq" id="WP_330199157.1">
    <property type="nucleotide sequence ID" value="NZ_JAZDRP010000005.1"/>
</dbReference>
<dbReference type="EMBL" id="JAZDRP010000005">
    <property type="protein sequence ID" value="MEE2526493.1"/>
    <property type="molecule type" value="Genomic_DNA"/>
</dbReference>
<evidence type="ECO:0000313" key="2">
    <source>
        <dbReference type="EMBL" id="MEE2526493.1"/>
    </source>
</evidence>
<organism evidence="2 3">
    <name type="scientific">Hyphobacterium lacteum</name>
    <dbReference type="NCBI Taxonomy" id="3116575"/>
    <lineage>
        <taxon>Bacteria</taxon>
        <taxon>Pseudomonadati</taxon>
        <taxon>Pseudomonadota</taxon>
        <taxon>Alphaproteobacteria</taxon>
        <taxon>Maricaulales</taxon>
        <taxon>Maricaulaceae</taxon>
        <taxon>Hyphobacterium</taxon>
    </lineage>
</organism>
<dbReference type="Proteomes" id="UP001354971">
    <property type="component" value="Unassembled WGS sequence"/>
</dbReference>
<comment type="caution">
    <text evidence="2">The sequence shown here is derived from an EMBL/GenBank/DDBJ whole genome shotgun (WGS) entry which is preliminary data.</text>
</comment>
<evidence type="ECO:0008006" key="4">
    <source>
        <dbReference type="Google" id="ProtNLM"/>
    </source>
</evidence>
<reference evidence="2 3" key="1">
    <citation type="submission" date="2024-01" db="EMBL/GenBank/DDBJ databases">
        <title>Hyphobacterium bacterium isolated from marine sediment.</title>
        <authorList>
            <person name="Zhao S."/>
        </authorList>
    </citation>
    <scope>NUCLEOTIDE SEQUENCE [LARGE SCALE GENOMIC DNA]</scope>
    <source>
        <strain evidence="3">HN65</strain>
    </source>
</reference>
<name>A0ABU7LRG1_9PROT</name>
<evidence type="ECO:0000256" key="1">
    <source>
        <dbReference type="SAM" id="MobiDB-lite"/>
    </source>
</evidence>
<feature type="region of interest" description="Disordered" evidence="1">
    <location>
        <begin position="482"/>
        <end position="510"/>
    </location>
</feature>
<proteinExistence type="predicted"/>
<protein>
    <recommendedName>
        <fullName evidence="4">ATP-binding protein</fullName>
    </recommendedName>
</protein>
<sequence>MKLDIQSEAFPPTGAFSGDGATKLLGTPRNDPFQTVLREAVQNCWDARRDDVKASGLGIDIHVRLRTLDGNALRRVLNVVLSELPPPESGASFSNLTAATEADSLRILEISDFGTDGLAGPTRSDQPRRQGQKSDFVDFFRDIGAPQDKAQGGGTYGYGKSSLYHASRCRTIFVDSLTTHNDQKVRRLMGCHIGGSYSVLEGDSPGRFTGRHWWGRMAENVIEPAEGQEATAIADLLECLPRPGEEFGTSILILDPDLPGNPDDGTLDLGRTIREVLLWNFWPKLIPKQDDTRAITFHCEVDGEKIEIPDPSECPPFDTFVTALTSIRSGNGKPVMTTGRAPVRVGYIATHRKLAEPRSPLLCGVENSIVPNQLVHIAVMRPVELVVRYFVFDSGRADGVDSAGVFVSDTDDAIESAFARAEPPAHDDWVVDSLPKRSLPKKYVQRALAAVREEGMAWGAPSLRPSAGEGDVVDGAAKRLGRFLPTESGPDHRRASVQRTSKAGVEERQKSAIPIGLREDARSGAISAEFSVEVSSVSPQEPVTVKAVPLVVREGRPDRSASGKTLPNGGKVDVIAWMDAAGNVVSKGAIAKLSKSGTYTFNVTLPEPVAIAVDLEWRR</sequence>
<evidence type="ECO:0000313" key="3">
    <source>
        <dbReference type="Proteomes" id="UP001354971"/>
    </source>
</evidence>
<keyword evidence="3" id="KW-1185">Reference proteome</keyword>